<dbReference type="EMBL" id="SPHZ02000005">
    <property type="protein sequence ID" value="KAF0920053.1"/>
    <property type="molecule type" value="Genomic_DNA"/>
</dbReference>
<feature type="compositionally biased region" description="Pro residues" evidence="1">
    <location>
        <begin position="1"/>
        <end position="10"/>
    </location>
</feature>
<feature type="compositionally biased region" description="Basic and acidic residues" evidence="1">
    <location>
        <begin position="19"/>
        <end position="45"/>
    </location>
</feature>
<protein>
    <submittedName>
        <fullName evidence="2">Uncharacterized protein</fullName>
    </submittedName>
</protein>
<evidence type="ECO:0000313" key="3">
    <source>
        <dbReference type="Proteomes" id="UP000479710"/>
    </source>
</evidence>
<gene>
    <name evidence="2" type="ORF">E2562_032745</name>
</gene>
<evidence type="ECO:0000313" key="2">
    <source>
        <dbReference type="EMBL" id="KAF0920053.1"/>
    </source>
</evidence>
<comment type="caution">
    <text evidence="2">The sequence shown here is derived from an EMBL/GenBank/DDBJ whole genome shotgun (WGS) entry which is preliminary data.</text>
</comment>
<accession>A0A6G1E7X6</accession>
<organism evidence="2 3">
    <name type="scientific">Oryza meyeriana var. granulata</name>
    <dbReference type="NCBI Taxonomy" id="110450"/>
    <lineage>
        <taxon>Eukaryota</taxon>
        <taxon>Viridiplantae</taxon>
        <taxon>Streptophyta</taxon>
        <taxon>Embryophyta</taxon>
        <taxon>Tracheophyta</taxon>
        <taxon>Spermatophyta</taxon>
        <taxon>Magnoliopsida</taxon>
        <taxon>Liliopsida</taxon>
        <taxon>Poales</taxon>
        <taxon>Poaceae</taxon>
        <taxon>BOP clade</taxon>
        <taxon>Oryzoideae</taxon>
        <taxon>Oryzeae</taxon>
        <taxon>Oryzinae</taxon>
        <taxon>Oryza</taxon>
        <taxon>Oryza meyeriana</taxon>
    </lineage>
</organism>
<dbReference type="AlphaFoldDB" id="A0A6G1E7X6"/>
<reference evidence="2 3" key="1">
    <citation type="submission" date="2019-11" db="EMBL/GenBank/DDBJ databases">
        <title>Whole genome sequence of Oryza granulata.</title>
        <authorList>
            <person name="Li W."/>
        </authorList>
    </citation>
    <scope>NUCLEOTIDE SEQUENCE [LARGE SCALE GENOMIC DNA]</scope>
    <source>
        <strain evidence="3">cv. Menghai</strain>
        <tissue evidence="2">Leaf</tissue>
    </source>
</reference>
<keyword evidence="3" id="KW-1185">Reference proteome</keyword>
<evidence type="ECO:0000256" key="1">
    <source>
        <dbReference type="SAM" id="MobiDB-lite"/>
    </source>
</evidence>
<dbReference type="Proteomes" id="UP000479710">
    <property type="component" value="Unassembled WGS sequence"/>
</dbReference>
<proteinExistence type="predicted"/>
<feature type="region of interest" description="Disordered" evidence="1">
    <location>
        <begin position="1"/>
        <end position="45"/>
    </location>
</feature>
<sequence>MELRPPPPWHDPWQHRHKAMDLDAGGKENRDAFSREEEELGKQLRDGNKRWIVINNKRIVKEGAGSKTRALEGKTNAKREGTQLSSSSIKLVFAMSELVKRP</sequence>
<name>A0A6G1E7X6_9ORYZ</name>